<comment type="caution">
    <text evidence="1">The sequence shown here is derived from an EMBL/GenBank/DDBJ whole genome shotgun (WGS) entry which is preliminary data.</text>
</comment>
<protein>
    <submittedName>
        <fullName evidence="1">3472_t:CDS:1</fullName>
    </submittedName>
</protein>
<reference evidence="1" key="1">
    <citation type="submission" date="2021-06" db="EMBL/GenBank/DDBJ databases">
        <authorList>
            <person name="Kallberg Y."/>
            <person name="Tangrot J."/>
            <person name="Rosling A."/>
        </authorList>
    </citation>
    <scope>NUCLEOTIDE SEQUENCE</scope>
    <source>
        <strain evidence="1">AU212A</strain>
    </source>
</reference>
<gene>
    <name evidence="1" type="ORF">SCALOS_LOCUS3856</name>
</gene>
<evidence type="ECO:0000313" key="2">
    <source>
        <dbReference type="Proteomes" id="UP000789860"/>
    </source>
</evidence>
<keyword evidence="2" id="KW-1185">Reference proteome</keyword>
<dbReference type="Proteomes" id="UP000789860">
    <property type="component" value="Unassembled WGS sequence"/>
</dbReference>
<name>A0ACA9L7T0_9GLOM</name>
<evidence type="ECO:0000313" key="1">
    <source>
        <dbReference type="EMBL" id="CAG8515805.1"/>
    </source>
</evidence>
<accession>A0ACA9L7T0</accession>
<sequence>MDKAAKRKYCSMMMFDVPLPSFSKSNDKSDSSNQLTIDYTTSLENSAIRTQDNFIFTSFLEPIKVKPQRFHKNTRINLLEQDSSKSNEILNEPRSQETRIRRPPNSFLLYRQARQSEVTRLYGNISNSEISKILSNLWQSESEEVKHYWQKIADLKKLEHMETYPEYVYNSKSGTKPTKKRKLKATDSNNFQNSLPIMQTSHADQPSFFSESMITVDSNSIPWFYNQFENQNQILPSIFPKDDCDYNVINAHKVLNSEQQSQIEATASMSYPYYDNTYPYYDF</sequence>
<dbReference type="EMBL" id="CAJVPM010004659">
    <property type="protein sequence ID" value="CAG8515805.1"/>
    <property type="molecule type" value="Genomic_DNA"/>
</dbReference>
<organism evidence="1 2">
    <name type="scientific">Scutellospora calospora</name>
    <dbReference type="NCBI Taxonomy" id="85575"/>
    <lineage>
        <taxon>Eukaryota</taxon>
        <taxon>Fungi</taxon>
        <taxon>Fungi incertae sedis</taxon>
        <taxon>Mucoromycota</taxon>
        <taxon>Glomeromycotina</taxon>
        <taxon>Glomeromycetes</taxon>
        <taxon>Diversisporales</taxon>
        <taxon>Gigasporaceae</taxon>
        <taxon>Scutellospora</taxon>
    </lineage>
</organism>
<proteinExistence type="predicted"/>